<keyword evidence="1" id="KW-0812">Transmembrane</keyword>
<feature type="transmembrane region" description="Helical" evidence="1">
    <location>
        <begin position="6"/>
        <end position="23"/>
    </location>
</feature>
<sequence length="221" mass="25416">MTGLFIFAFLCVSGVGYIGYRMLKVAITKKEERPLLMVWLLIIALYISFIVYCIIGMLQRMTMLEIITTTTISVLVGCIINLWILSKVEYPFESENTGFFMNLNQPTTNEDLIEGVDYSFHLFWVSKKTFAEHLFTGCVPLDEDDSEIDGESLLQEAKQNGFSSNLAFFIDQSIKEFGETKESIENVLQRTLGDDFPDYFDRVSWKINENQTEYTVAVYTE</sequence>
<organism evidence="2 3">
    <name type="scientific">Bacillus cereus</name>
    <dbReference type="NCBI Taxonomy" id="1396"/>
    <lineage>
        <taxon>Bacteria</taxon>
        <taxon>Bacillati</taxon>
        <taxon>Bacillota</taxon>
        <taxon>Bacilli</taxon>
        <taxon>Bacillales</taxon>
        <taxon>Bacillaceae</taxon>
        <taxon>Bacillus</taxon>
        <taxon>Bacillus cereus group</taxon>
    </lineage>
</organism>
<reference evidence="2 3" key="1">
    <citation type="submission" date="2015-09" db="EMBL/GenBank/DDBJ databases">
        <title>Bacillus cereus food isolates.</title>
        <authorList>
            <person name="Boekhorst J."/>
        </authorList>
    </citation>
    <scope>NUCLEOTIDE SEQUENCE [LARGE SCALE GENOMIC DNA]</scope>
    <source>
        <strain evidence="2 3">B4088</strain>
    </source>
</reference>
<comment type="caution">
    <text evidence="2">The sequence shown here is derived from an EMBL/GenBank/DDBJ whole genome shotgun (WGS) entry which is preliminary data.</text>
</comment>
<evidence type="ECO:0000313" key="3">
    <source>
        <dbReference type="Proteomes" id="UP000076482"/>
    </source>
</evidence>
<proteinExistence type="predicted"/>
<evidence type="ECO:0000313" key="2">
    <source>
        <dbReference type="EMBL" id="KZD71179.1"/>
    </source>
</evidence>
<keyword evidence="1" id="KW-0472">Membrane</keyword>
<protein>
    <submittedName>
        <fullName evidence="2">Uncharacterized protein</fullName>
    </submittedName>
</protein>
<dbReference type="PATRIC" id="fig|1396.535.peg.978"/>
<gene>
    <name evidence="2" type="ORF">B4088_0909</name>
</gene>
<accession>A0A164QDY8</accession>
<dbReference type="EMBL" id="LJKE01000020">
    <property type="protein sequence ID" value="KZD71179.1"/>
    <property type="molecule type" value="Genomic_DNA"/>
</dbReference>
<keyword evidence="1" id="KW-1133">Transmembrane helix</keyword>
<feature type="transmembrane region" description="Helical" evidence="1">
    <location>
        <begin position="35"/>
        <end position="58"/>
    </location>
</feature>
<dbReference type="Proteomes" id="UP000076482">
    <property type="component" value="Unassembled WGS sequence"/>
</dbReference>
<feature type="transmembrane region" description="Helical" evidence="1">
    <location>
        <begin position="64"/>
        <end position="85"/>
    </location>
</feature>
<evidence type="ECO:0000256" key="1">
    <source>
        <dbReference type="SAM" id="Phobius"/>
    </source>
</evidence>
<dbReference type="RefSeq" id="WP_063260078.1">
    <property type="nucleotide sequence ID" value="NZ_LJKE01000020.1"/>
</dbReference>
<dbReference type="AlphaFoldDB" id="A0A164QDY8"/>
<name>A0A164QDY8_BACCE</name>